<dbReference type="Proteomes" id="UP000275199">
    <property type="component" value="Unassembled WGS sequence"/>
</dbReference>
<sequence length="67" mass="7387">MTTAALVHEHELKAQHSAHAANIALLLRTPAEGAAARERQLKTIDNLRNQMLAIDTQLMRISCAQEV</sequence>
<evidence type="ECO:0000313" key="2">
    <source>
        <dbReference type="Proteomes" id="UP000275199"/>
    </source>
</evidence>
<keyword evidence="2" id="KW-1185">Reference proteome</keyword>
<dbReference type="RefSeq" id="WP_123890755.1">
    <property type="nucleotide sequence ID" value="NZ_RKKU01000024.1"/>
</dbReference>
<gene>
    <name evidence="1" type="ORF">EF096_15800</name>
</gene>
<evidence type="ECO:0000313" key="1">
    <source>
        <dbReference type="EMBL" id="ROZ82123.1"/>
    </source>
</evidence>
<organism evidence="1 2">
    <name type="scientific">Pseudomonas neustonica</name>
    <dbReference type="NCBI Taxonomy" id="2487346"/>
    <lineage>
        <taxon>Bacteria</taxon>
        <taxon>Pseudomonadati</taxon>
        <taxon>Pseudomonadota</taxon>
        <taxon>Gammaproteobacteria</taxon>
        <taxon>Pseudomonadales</taxon>
        <taxon>Pseudomonadaceae</taxon>
        <taxon>Pseudomonas</taxon>
    </lineage>
</organism>
<accession>A0ABX9XF24</accession>
<dbReference type="EMBL" id="RKKU01000024">
    <property type="protein sequence ID" value="ROZ82123.1"/>
    <property type="molecule type" value="Genomic_DNA"/>
</dbReference>
<reference evidence="1 2" key="1">
    <citation type="submission" date="2018-11" db="EMBL/GenBank/DDBJ databases">
        <authorList>
            <person name="Jang G.I."/>
            <person name="Hwang C.Y."/>
        </authorList>
    </citation>
    <scope>NUCLEOTIDE SEQUENCE [LARGE SCALE GENOMIC DNA]</scope>
    <source>
        <strain evidence="1 2">SSM26</strain>
    </source>
</reference>
<comment type="caution">
    <text evidence="1">The sequence shown here is derived from an EMBL/GenBank/DDBJ whole genome shotgun (WGS) entry which is preliminary data.</text>
</comment>
<proteinExistence type="predicted"/>
<protein>
    <submittedName>
        <fullName evidence="1">Uncharacterized protein</fullName>
    </submittedName>
</protein>
<name>A0ABX9XF24_9PSED</name>